<feature type="transmembrane region" description="Helical" evidence="2">
    <location>
        <begin position="56"/>
        <end position="76"/>
    </location>
</feature>
<evidence type="ECO:0000256" key="2">
    <source>
        <dbReference type="SAM" id="Phobius"/>
    </source>
</evidence>
<keyword evidence="4" id="KW-1185">Reference proteome</keyword>
<comment type="caution">
    <text evidence="3">The sequence shown here is derived from an EMBL/GenBank/DDBJ whole genome shotgun (WGS) entry which is preliminary data.</text>
</comment>
<proteinExistence type="predicted"/>
<feature type="region of interest" description="Disordered" evidence="1">
    <location>
        <begin position="1"/>
        <end position="41"/>
    </location>
</feature>
<keyword evidence="2" id="KW-0472">Membrane</keyword>
<evidence type="ECO:0000313" key="4">
    <source>
        <dbReference type="Proteomes" id="UP000614741"/>
    </source>
</evidence>
<name>A0ABQ4DMZ5_9CELL</name>
<accession>A0ABQ4DMZ5</accession>
<keyword evidence="2" id="KW-0812">Transmembrane</keyword>
<evidence type="ECO:0000313" key="3">
    <source>
        <dbReference type="EMBL" id="GIG40719.1"/>
    </source>
</evidence>
<keyword evidence="2" id="KW-1133">Transmembrane helix</keyword>
<dbReference type="EMBL" id="BONP01000014">
    <property type="protein sequence ID" value="GIG40719.1"/>
    <property type="molecule type" value="Genomic_DNA"/>
</dbReference>
<evidence type="ECO:0000256" key="1">
    <source>
        <dbReference type="SAM" id="MobiDB-lite"/>
    </source>
</evidence>
<dbReference type="RefSeq" id="WP_203674666.1">
    <property type="nucleotide sequence ID" value="NZ_BONP01000014.1"/>
</dbReference>
<organism evidence="3 4">
    <name type="scientific">Cellulomonas phragmiteti</name>
    <dbReference type="NCBI Taxonomy" id="478780"/>
    <lineage>
        <taxon>Bacteria</taxon>
        <taxon>Bacillati</taxon>
        <taxon>Actinomycetota</taxon>
        <taxon>Actinomycetes</taxon>
        <taxon>Micrococcales</taxon>
        <taxon>Cellulomonadaceae</taxon>
        <taxon>Cellulomonas</taxon>
    </lineage>
</organism>
<gene>
    <name evidence="3" type="ORF">Cph01nite_24810</name>
</gene>
<dbReference type="Proteomes" id="UP000614741">
    <property type="component" value="Unassembled WGS sequence"/>
</dbReference>
<reference evidence="3 4" key="1">
    <citation type="submission" date="2021-01" db="EMBL/GenBank/DDBJ databases">
        <title>Whole genome shotgun sequence of Cellulomonas phragmiteti NBRC 110785.</title>
        <authorList>
            <person name="Komaki H."/>
            <person name="Tamura T."/>
        </authorList>
    </citation>
    <scope>NUCLEOTIDE SEQUENCE [LARGE SCALE GENOMIC DNA]</scope>
    <source>
        <strain evidence="3 4">NBRC 110785</strain>
    </source>
</reference>
<feature type="compositionally biased region" description="Low complexity" evidence="1">
    <location>
        <begin position="32"/>
        <end position="41"/>
    </location>
</feature>
<sequence length="120" mass="12983">MATIVDRRGPGRAARGTAHHARDRSWVRPPQHTRSAGAALAARHATGRRRHVWRDLALAVLTLAAAGGVVVGLLQMDPVMRDAVVDLLRGAWDAARAWAEGLSWWPDVSWPDGLPWSGGT</sequence>
<protein>
    <submittedName>
        <fullName evidence="3">Uncharacterized protein</fullName>
    </submittedName>
</protein>